<keyword evidence="3" id="KW-0732">Signal</keyword>
<feature type="compositionally biased region" description="Low complexity" evidence="1">
    <location>
        <begin position="127"/>
        <end position="137"/>
    </location>
</feature>
<evidence type="ECO:0000256" key="1">
    <source>
        <dbReference type="SAM" id="MobiDB-lite"/>
    </source>
</evidence>
<comment type="caution">
    <text evidence="4">The sequence shown here is derived from an EMBL/GenBank/DDBJ whole genome shotgun (WGS) entry which is preliminary data.</text>
</comment>
<keyword evidence="2" id="KW-0812">Transmembrane</keyword>
<evidence type="ECO:0000256" key="2">
    <source>
        <dbReference type="SAM" id="Phobius"/>
    </source>
</evidence>
<keyword evidence="5" id="KW-1185">Reference proteome</keyword>
<keyword evidence="2" id="KW-0472">Membrane</keyword>
<evidence type="ECO:0000313" key="5">
    <source>
        <dbReference type="Proteomes" id="UP001187531"/>
    </source>
</evidence>
<proteinExistence type="predicted"/>
<keyword evidence="2" id="KW-1133">Transmembrane helix</keyword>
<feature type="signal peptide" evidence="3">
    <location>
        <begin position="1"/>
        <end position="27"/>
    </location>
</feature>
<dbReference type="Proteomes" id="UP001187531">
    <property type="component" value="Unassembled WGS sequence"/>
</dbReference>
<accession>A0AA88HIN7</accession>
<evidence type="ECO:0008006" key="6">
    <source>
        <dbReference type="Google" id="ProtNLM"/>
    </source>
</evidence>
<reference evidence="4" key="1">
    <citation type="submission" date="2023-07" db="EMBL/GenBank/DDBJ databases">
        <title>Chromosome-level genome assembly of Artemia franciscana.</title>
        <authorList>
            <person name="Jo E."/>
        </authorList>
    </citation>
    <scope>NUCLEOTIDE SEQUENCE</scope>
    <source>
        <tissue evidence="4">Whole body</tissue>
    </source>
</reference>
<organism evidence="4 5">
    <name type="scientific">Artemia franciscana</name>
    <name type="common">Brine shrimp</name>
    <name type="synonym">Artemia sanfranciscana</name>
    <dbReference type="NCBI Taxonomy" id="6661"/>
    <lineage>
        <taxon>Eukaryota</taxon>
        <taxon>Metazoa</taxon>
        <taxon>Ecdysozoa</taxon>
        <taxon>Arthropoda</taxon>
        <taxon>Crustacea</taxon>
        <taxon>Branchiopoda</taxon>
        <taxon>Anostraca</taxon>
        <taxon>Artemiidae</taxon>
        <taxon>Artemia</taxon>
    </lineage>
</organism>
<evidence type="ECO:0000256" key="3">
    <source>
        <dbReference type="SAM" id="SignalP"/>
    </source>
</evidence>
<dbReference type="EMBL" id="JAVRJZ010000016">
    <property type="protein sequence ID" value="KAK2711019.1"/>
    <property type="molecule type" value="Genomic_DNA"/>
</dbReference>
<feature type="chain" id="PRO_5041667054" description="Ig-like domain-containing protein" evidence="3">
    <location>
        <begin position="28"/>
        <end position="387"/>
    </location>
</feature>
<feature type="transmembrane region" description="Helical" evidence="2">
    <location>
        <begin position="319"/>
        <end position="341"/>
    </location>
</feature>
<sequence length="387" mass="43211">MTVIEITAQKMKVIFVLIVLFLCNCSAEEVGSDSTFGEEIDEQASVVDQSEIESIPEDKDDIQVVYNQNKTQIDDLTSSNNLNLTISDNSNSTIILNTEVEDIIEEIIVITSTVSKTDRPLITTPFATTSTTKSAKSPSDHGEPADQIPIEEEEINTDYLEELDDIVAIDPISDFCSLNCETSLILSTSPRTLMKKSDPATVLLSCEVKYEENSFKDLIIEFEWIFENGNEDPCSLGPSNNRKYCDGELFSFSSEMFIRDSTFVTELSLFGTTPAHSGTYNCLFHTPCCPTNLTDGDIDILTLEGSTLLLIAETDHSSILLILFTITFFICLLVCVAVFLYTKFAERIRSRFPHLDKSRVKYRQMQTLKPPVVIVDDSAFYSITDGD</sequence>
<gene>
    <name evidence="4" type="ORF">QYM36_012253</name>
</gene>
<dbReference type="AlphaFoldDB" id="A0AA88HIN7"/>
<name>A0AA88HIN7_ARTSF</name>
<feature type="region of interest" description="Disordered" evidence="1">
    <location>
        <begin position="127"/>
        <end position="146"/>
    </location>
</feature>
<protein>
    <recommendedName>
        <fullName evidence="6">Ig-like domain-containing protein</fullName>
    </recommendedName>
</protein>
<evidence type="ECO:0000313" key="4">
    <source>
        <dbReference type="EMBL" id="KAK2711019.1"/>
    </source>
</evidence>